<dbReference type="STRING" id="933852.A0A0C2X280"/>
<dbReference type="InterPro" id="IPR000192">
    <property type="entry name" value="Aminotrans_V_dom"/>
</dbReference>
<dbReference type="OrthoDB" id="420046at2759"/>
<keyword evidence="3" id="KW-1185">Reference proteome</keyword>
<dbReference type="Gene3D" id="3.90.1150.10">
    <property type="entry name" value="Aspartate Aminotransferase, domain 1"/>
    <property type="match status" value="1"/>
</dbReference>
<accession>A0A0C2X280</accession>
<evidence type="ECO:0000313" key="3">
    <source>
        <dbReference type="Proteomes" id="UP000054097"/>
    </source>
</evidence>
<dbReference type="PANTHER" id="PTHR43586">
    <property type="entry name" value="CYSTEINE DESULFURASE"/>
    <property type="match status" value="1"/>
</dbReference>
<dbReference type="InterPro" id="IPR015422">
    <property type="entry name" value="PyrdxlP-dep_Trfase_small"/>
</dbReference>
<dbReference type="Gene3D" id="3.40.640.10">
    <property type="entry name" value="Type I PLP-dependent aspartate aminotransferase-like (Major domain)"/>
    <property type="match status" value="1"/>
</dbReference>
<sequence>MTFNIDNIRSRFPALSGGYIFADNAGGSQCTGTVIDSIVDYLTNSNVQLGADYSIGVRSTNRVALGPIATSFLVNASSPSEIIFSNSSTQLAENLARALEAKISSQDEFITTLEHETNVGPWHRLAQRTKCKAHLWRPSILEANNGREENKYAVGYDIKNLIPLLNAKTRLVAISACSNILGHFTDVKEVVKTIRQVVQEKSGGQGKVEVVVDCVAYAPHRRIDVQDWDVDYAFFSYYKVYGPHCAAMYIRQSSMQNSLQSIAHYFINDPANQFQLGGPGYELTYSISWVLQYLMAISRPSLDQGVSPEKLLGSKDMENALPILDSSFSLIESHESLLVQRLLSFLTSQRQWDRGIRIVGSDKPDRRAPTISFVVTVGKNGEPAMRSRDVVNAVDKLGGIGIRFGHFYAARLIDALGLPPDDGVIRVSLVHYNTLDEVDRIIKALQSVILTE</sequence>
<name>A0A0C2X280_SERVB</name>
<feature type="domain" description="Aminotransferase class V" evidence="1">
    <location>
        <begin position="20"/>
        <end position="294"/>
    </location>
</feature>
<dbReference type="PANTHER" id="PTHR43586:SF21">
    <property type="entry name" value="PYRIDOXAL PHOSPHATE (PLP)-DEPENDENT ASPARTATE AMINOTRANSFERASE SUPERFAMILY"/>
    <property type="match status" value="1"/>
</dbReference>
<dbReference type="EMBL" id="KN824335">
    <property type="protein sequence ID" value="KIM23542.1"/>
    <property type="molecule type" value="Genomic_DNA"/>
</dbReference>
<reference evidence="2 3" key="1">
    <citation type="submission" date="2014-04" db="EMBL/GenBank/DDBJ databases">
        <authorList>
            <consortium name="DOE Joint Genome Institute"/>
            <person name="Kuo A."/>
            <person name="Zuccaro A."/>
            <person name="Kohler A."/>
            <person name="Nagy L.G."/>
            <person name="Floudas D."/>
            <person name="Copeland A."/>
            <person name="Barry K.W."/>
            <person name="Cichocki N."/>
            <person name="Veneault-Fourrey C."/>
            <person name="LaButti K."/>
            <person name="Lindquist E.A."/>
            <person name="Lipzen A."/>
            <person name="Lundell T."/>
            <person name="Morin E."/>
            <person name="Murat C."/>
            <person name="Sun H."/>
            <person name="Tunlid A."/>
            <person name="Henrissat B."/>
            <person name="Grigoriev I.V."/>
            <person name="Hibbett D.S."/>
            <person name="Martin F."/>
            <person name="Nordberg H.P."/>
            <person name="Cantor M.N."/>
            <person name="Hua S.X."/>
        </authorList>
    </citation>
    <scope>NUCLEOTIDE SEQUENCE [LARGE SCALE GENOMIC DNA]</scope>
    <source>
        <strain evidence="2 3">MAFF 305830</strain>
    </source>
</reference>
<evidence type="ECO:0000313" key="2">
    <source>
        <dbReference type="EMBL" id="KIM23542.1"/>
    </source>
</evidence>
<dbReference type="SUPFAM" id="SSF53383">
    <property type="entry name" value="PLP-dependent transferases"/>
    <property type="match status" value="1"/>
</dbReference>
<dbReference type="AlphaFoldDB" id="A0A0C2X280"/>
<evidence type="ECO:0000259" key="1">
    <source>
        <dbReference type="Pfam" id="PF00266"/>
    </source>
</evidence>
<proteinExistence type="predicted"/>
<dbReference type="HOGENOM" id="CLU_003433_2_2_1"/>
<feature type="domain" description="Aminotransferase class V" evidence="1">
    <location>
        <begin position="325"/>
        <end position="440"/>
    </location>
</feature>
<dbReference type="Pfam" id="PF00266">
    <property type="entry name" value="Aminotran_5"/>
    <property type="match status" value="2"/>
</dbReference>
<dbReference type="InterPro" id="IPR015424">
    <property type="entry name" value="PyrdxlP-dep_Trfase"/>
</dbReference>
<reference evidence="3" key="2">
    <citation type="submission" date="2015-01" db="EMBL/GenBank/DDBJ databases">
        <title>Evolutionary Origins and Diversification of the Mycorrhizal Mutualists.</title>
        <authorList>
            <consortium name="DOE Joint Genome Institute"/>
            <consortium name="Mycorrhizal Genomics Consortium"/>
            <person name="Kohler A."/>
            <person name="Kuo A."/>
            <person name="Nagy L.G."/>
            <person name="Floudas D."/>
            <person name="Copeland A."/>
            <person name="Barry K.W."/>
            <person name="Cichocki N."/>
            <person name="Veneault-Fourrey C."/>
            <person name="LaButti K."/>
            <person name="Lindquist E.A."/>
            <person name="Lipzen A."/>
            <person name="Lundell T."/>
            <person name="Morin E."/>
            <person name="Murat C."/>
            <person name="Riley R."/>
            <person name="Ohm R."/>
            <person name="Sun H."/>
            <person name="Tunlid A."/>
            <person name="Henrissat B."/>
            <person name="Grigoriev I.V."/>
            <person name="Hibbett D.S."/>
            <person name="Martin F."/>
        </authorList>
    </citation>
    <scope>NUCLEOTIDE SEQUENCE [LARGE SCALE GENOMIC DNA]</scope>
    <source>
        <strain evidence="3">MAFF 305830</strain>
    </source>
</reference>
<gene>
    <name evidence="2" type="ORF">M408DRAFT_77424</name>
</gene>
<dbReference type="InterPro" id="IPR015421">
    <property type="entry name" value="PyrdxlP-dep_Trfase_major"/>
</dbReference>
<protein>
    <recommendedName>
        <fullName evidence="1">Aminotransferase class V domain-containing protein</fullName>
    </recommendedName>
</protein>
<dbReference type="Proteomes" id="UP000054097">
    <property type="component" value="Unassembled WGS sequence"/>
</dbReference>
<organism evidence="2 3">
    <name type="scientific">Serendipita vermifera MAFF 305830</name>
    <dbReference type="NCBI Taxonomy" id="933852"/>
    <lineage>
        <taxon>Eukaryota</taxon>
        <taxon>Fungi</taxon>
        <taxon>Dikarya</taxon>
        <taxon>Basidiomycota</taxon>
        <taxon>Agaricomycotina</taxon>
        <taxon>Agaricomycetes</taxon>
        <taxon>Sebacinales</taxon>
        <taxon>Serendipitaceae</taxon>
        <taxon>Serendipita</taxon>
    </lineage>
</organism>